<dbReference type="EMBL" id="LS992241">
    <property type="protein sequence ID" value="SYX86813.1"/>
    <property type="molecule type" value="Genomic_DNA"/>
</dbReference>
<comment type="similarity">
    <text evidence="1">Belongs to the bacterial solute-binding protein 1 family.</text>
</comment>
<dbReference type="RefSeq" id="WP_138188625.1">
    <property type="nucleotide sequence ID" value="NZ_LS992241.1"/>
</dbReference>
<dbReference type="AlphaFoldDB" id="A0A383RIY9"/>
<feature type="signal peptide" evidence="4">
    <location>
        <begin position="1"/>
        <end position="20"/>
    </location>
</feature>
<sequence length="461" mass="49634">MKKSLMLLMIIALMGMMALSGCGSKDAGKPAEPAKEQTTTTTPQEPAKQEPAKEEKVEEFSMVIRHINVRDTAKATLKQLEDVVAKTEQDVPGLKFKLDGVEDTVNRDVKLKAEMSAGTQPPIFNLFGGDDTVKYSKAGRLLDLTGILDELGLKDAFFNLREFTVDGKIYGLPEAGYIEGFFYNQKLFKDAGVEVPKTWDELIKVCEALKAKGITPIALGSGAGDGWAANMLVNSLFVGLGGPELQEGFASGKTKWTDPAIIETFKRVQDFKNKGYIDPNVLGLKYPQGQANFYTGKAAMLFDGSWAANAITGDTSTVKDVAGFFRMPDVGGPGDGLINGGWSNGYGFSATLKDNELKAVKAFIKNLYTVEEQKRSLVESSRIPAMKGVSGVEGGTELVKALGESQGSAKGAFPAFDALVQKSVKVTLEQTVQEVLGGKLTPEKAAERMQQAQEKGNKEGK</sequence>
<proteinExistence type="inferred from homology"/>
<dbReference type="Proteomes" id="UP000304148">
    <property type="component" value="Chromosome"/>
</dbReference>
<evidence type="ECO:0000256" key="4">
    <source>
        <dbReference type="SAM" id="SignalP"/>
    </source>
</evidence>
<feature type="compositionally biased region" description="Low complexity" evidence="3">
    <location>
        <begin position="36"/>
        <end position="46"/>
    </location>
</feature>
<dbReference type="PANTHER" id="PTHR43649:SF29">
    <property type="entry name" value="OSMOPROTECTIVE COMPOUNDS-BINDING PROTEIN GGTB"/>
    <property type="match status" value="1"/>
</dbReference>
<dbReference type="SUPFAM" id="SSF53850">
    <property type="entry name" value="Periplasmic binding protein-like II"/>
    <property type="match status" value="1"/>
</dbReference>
<dbReference type="InterPro" id="IPR006059">
    <property type="entry name" value="SBP"/>
</dbReference>
<gene>
    <name evidence="5" type="ORF">PBLR_15239</name>
</gene>
<evidence type="ECO:0000313" key="6">
    <source>
        <dbReference type="Proteomes" id="UP000304148"/>
    </source>
</evidence>
<evidence type="ECO:0000256" key="3">
    <source>
        <dbReference type="SAM" id="MobiDB-lite"/>
    </source>
</evidence>
<keyword evidence="4" id="KW-0732">Signal</keyword>
<dbReference type="PANTHER" id="PTHR43649">
    <property type="entry name" value="ARABINOSE-BINDING PROTEIN-RELATED"/>
    <property type="match status" value="1"/>
</dbReference>
<protein>
    <submittedName>
        <fullName evidence="5">Family 1 extracellular solute-binding protein</fullName>
    </submittedName>
</protein>
<feature type="region of interest" description="Disordered" evidence="3">
    <location>
        <begin position="23"/>
        <end position="56"/>
    </location>
</feature>
<dbReference type="PROSITE" id="PS51257">
    <property type="entry name" value="PROKAR_LIPOPROTEIN"/>
    <property type="match status" value="1"/>
</dbReference>
<accession>A0A383RIY9</accession>
<evidence type="ECO:0000313" key="5">
    <source>
        <dbReference type="EMBL" id="SYX86813.1"/>
    </source>
</evidence>
<feature type="compositionally biased region" description="Basic and acidic residues" evidence="3">
    <location>
        <begin position="47"/>
        <end position="56"/>
    </location>
</feature>
<dbReference type="Gene3D" id="3.40.190.10">
    <property type="entry name" value="Periplasmic binding protein-like II"/>
    <property type="match status" value="2"/>
</dbReference>
<dbReference type="InterPro" id="IPR050490">
    <property type="entry name" value="Bact_solute-bd_prot1"/>
</dbReference>
<dbReference type="Pfam" id="PF01547">
    <property type="entry name" value="SBP_bac_1"/>
    <property type="match status" value="1"/>
</dbReference>
<evidence type="ECO:0000256" key="2">
    <source>
        <dbReference type="ARBA" id="ARBA00022448"/>
    </source>
</evidence>
<name>A0A383RIY9_PAEAL</name>
<reference evidence="6" key="1">
    <citation type="submission" date="2018-08" db="EMBL/GenBank/DDBJ databases">
        <authorList>
            <person name="Chevrot R."/>
        </authorList>
    </citation>
    <scope>NUCLEOTIDE SEQUENCE [LARGE SCALE GENOMIC DNA]</scope>
</reference>
<feature type="compositionally biased region" description="Basic and acidic residues" evidence="3">
    <location>
        <begin position="26"/>
        <end position="35"/>
    </location>
</feature>
<evidence type="ECO:0000256" key="1">
    <source>
        <dbReference type="ARBA" id="ARBA00008520"/>
    </source>
</evidence>
<keyword evidence="2" id="KW-0813">Transport</keyword>
<feature type="chain" id="PRO_5039156496" evidence="4">
    <location>
        <begin position="21"/>
        <end position="461"/>
    </location>
</feature>
<organism evidence="5 6">
    <name type="scientific">Paenibacillus alvei</name>
    <name type="common">Bacillus alvei</name>
    <dbReference type="NCBI Taxonomy" id="44250"/>
    <lineage>
        <taxon>Bacteria</taxon>
        <taxon>Bacillati</taxon>
        <taxon>Bacillota</taxon>
        <taxon>Bacilli</taxon>
        <taxon>Bacillales</taxon>
        <taxon>Paenibacillaceae</taxon>
        <taxon>Paenibacillus</taxon>
    </lineage>
</organism>